<name>M1PH96_DESSD</name>
<dbReference type="HOGENOM" id="CLU_1213239_0_0_7"/>
<dbReference type="GO" id="GO:0008757">
    <property type="term" value="F:S-adenosylmethionine-dependent methyltransferase activity"/>
    <property type="evidence" value="ECO:0007669"/>
    <property type="project" value="InterPro"/>
</dbReference>
<gene>
    <name evidence="2" type="ordered locus">UWK_02436</name>
</gene>
<dbReference type="KEGG" id="dsf:UWK_02436"/>
<dbReference type="OrthoDB" id="262045at2"/>
<dbReference type="SUPFAM" id="SSF53335">
    <property type="entry name" value="S-adenosyl-L-methionine-dependent methyltransferases"/>
    <property type="match status" value="1"/>
</dbReference>
<keyword evidence="3" id="KW-1185">Reference proteome</keyword>
<dbReference type="Gene3D" id="3.40.50.150">
    <property type="entry name" value="Vaccinia Virus protein VP39"/>
    <property type="match status" value="1"/>
</dbReference>
<proteinExistence type="predicted"/>
<dbReference type="Pfam" id="PF08241">
    <property type="entry name" value="Methyltransf_11"/>
    <property type="match status" value="1"/>
</dbReference>
<dbReference type="GO" id="GO:0032259">
    <property type="term" value="P:methylation"/>
    <property type="evidence" value="ECO:0007669"/>
    <property type="project" value="UniProtKB-KW"/>
</dbReference>
<dbReference type="CDD" id="cd02440">
    <property type="entry name" value="AdoMet_MTases"/>
    <property type="match status" value="1"/>
</dbReference>
<reference evidence="3" key="1">
    <citation type="journal article" date="2013" name="Stand. Genomic Sci.">
        <title>Complete genome sequence of Desulfocapsa sulfexigens, a marine deltaproteobacterium specialized in disproportionating inorganic sulfur compounds.</title>
        <authorList>
            <person name="Finster K.W."/>
            <person name="Kjeldsen K.U."/>
            <person name="Kube M."/>
            <person name="Reinhardt R."/>
            <person name="Mussmann M."/>
            <person name="Amann R."/>
            <person name="Schreiber L."/>
        </authorList>
    </citation>
    <scope>NUCLEOTIDE SEQUENCE [LARGE SCALE GENOMIC DNA]</scope>
    <source>
        <strain evidence="3">DSM 10523 / SB164P1</strain>
    </source>
</reference>
<dbReference type="eggNOG" id="COG2226">
    <property type="taxonomic scope" value="Bacteria"/>
</dbReference>
<accession>M1PH96</accession>
<keyword evidence="2" id="KW-0808">Transferase</keyword>
<evidence type="ECO:0000313" key="2">
    <source>
        <dbReference type="EMBL" id="AGF78975.1"/>
    </source>
</evidence>
<dbReference type="EMBL" id="CP003985">
    <property type="protein sequence ID" value="AGF78975.1"/>
    <property type="molecule type" value="Genomic_DNA"/>
</dbReference>
<keyword evidence="2" id="KW-0830">Ubiquinone</keyword>
<feature type="domain" description="Methyltransferase type 11" evidence="1">
    <location>
        <begin position="53"/>
        <end position="147"/>
    </location>
</feature>
<organism evidence="2 3">
    <name type="scientific">Desulfocapsa sulfexigens (strain DSM 10523 / SB164P1)</name>
    <dbReference type="NCBI Taxonomy" id="1167006"/>
    <lineage>
        <taxon>Bacteria</taxon>
        <taxon>Pseudomonadati</taxon>
        <taxon>Thermodesulfobacteriota</taxon>
        <taxon>Desulfobulbia</taxon>
        <taxon>Desulfobulbales</taxon>
        <taxon>Desulfocapsaceae</taxon>
        <taxon>Desulfocapsa</taxon>
    </lineage>
</organism>
<protein>
    <submittedName>
        <fullName evidence="2">Methylase involved in ubiquinone/menaquinone biosynthesis</fullName>
    </submittedName>
</protein>
<keyword evidence="2" id="KW-0489">Methyltransferase</keyword>
<dbReference type="RefSeq" id="WP_015404661.1">
    <property type="nucleotide sequence ID" value="NC_020304.1"/>
</dbReference>
<dbReference type="InterPro" id="IPR013216">
    <property type="entry name" value="Methyltransf_11"/>
</dbReference>
<sequence>MSINLSELSDFNTKNWDEYYKNNVGVEYPHEQLIIYVNYLKHEIGSSGEPKALETGFGSIADMRFLHRMNYEVYGLEVSQTAVEKGLLGCEKYKIKLNLQHWTPPVLPFENDFFDLFCSSNSIHFNLDQDLILSEIKRVLKIGGHLYTTYLAPGHKFIDKSKYIGDDLIQFTDDHYVLKMRKMVMRYYDQSSKLEKLYSKYFKEVRVTRLEYNILDAPNAYWIVTATN</sequence>
<evidence type="ECO:0000313" key="3">
    <source>
        <dbReference type="Proteomes" id="UP000011721"/>
    </source>
</evidence>
<dbReference type="InterPro" id="IPR029063">
    <property type="entry name" value="SAM-dependent_MTases_sf"/>
</dbReference>
<dbReference type="AlphaFoldDB" id="M1PH96"/>
<dbReference type="Proteomes" id="UP000011721">
    <property type="component" value="Chromosome"/>
</dbReference>
<evidence type="ECO:0000259" key="1">
    <source>
        <dbReference type="Pfam" id="PF08241"/>
    </source>
</evidence>